<accession>A0A1G6I5C5</accession>
<evidence type="ECO:0000313" key="3">
    <source>
        <dbReference type="Proteomes" id="UP000199628"/>
    </source>
</evidence>
<evidence type="ECO:0000313" key="2">
    <source>
        <dbReference type="EMBL" id="SDC01742.1"/>
    </source>
</evidence>
<evidence type="ECO:0000256" key="1">
    <source>
        <dbReference type="SAM" id="SignalP"/>
    </source>
</evidence>
<feature type="signal peptide" evidence="1">
    <location>
        <begin position="1"/>
        <end position="20"/>
    </location>
</feature>
<protein>
    <submittedName>
        <fullName evidence="2">Quinohemoprotein amine dehydrogenase, beta subunit</fullName>
    </submittedName>
</protein>
<dbReference type="InterPro" id="IPR015943">
    <property type="entry name" value="WD40/YVTN_repeat-like_dom_sf"/>
</dbReference>
<proteinExistence type="predicted"/>
<gene>
    <name evidence="2" type="ORF">SAMN04488239_10131</name>
</gene>
<sequence>MKTIMTAVVLALAGTLPALAGDLLLTTARPSNLYVFDAATRSLKNDCDLGSNMLPGITVMSPDNSVAFVLVNNWEDVIGVNIETCEKVFHARQSSEDIIRRSIASFAVSKDGTQLYTVRNPVRKHSDRFEVLPTEFAVFDISAGLGAEPVALFDAPRRSTLMATDRKGSVYIAGHDIYRVDPATGDTEVAIANASWDRPTYSPPDVLAFWPTGSQNDEFLLMYTAAVFSDESQQELADFVWGYESVNLTTGETEIADFTSFEVLMFSAVRSATDPKHLYGVYTQLSKHNLETNELVKRVDLPHTYYVINVSSDGKELYVGGTNDDIGIYDSETLERVGEIRMPSGGDMGVSTVHVIPQG</sequence>
<keyword evidence="1" id="KW-0732">Signal</keyword>
<dbReference type="Proteomes" id="UP000199628">
    <property type="component" value="Unassembled WGS sequence"/>
</dbReference>
<dbReference type="AlphaFoldDB" id="A0A1G6I5C5"/>
<dbReference type="SUPFAM" id="SSF50969">
    <property type="entry name" value="YVTN repeat-like/Quinoprotein amine dehydrogenase"/>
    <property type="match status" value="1"/>
</dbReference>
<reference evidence="3" key="1">
    <citation type="submission" date="2016-10" db="EMBL/GenBank/DDBJ databases">
        <authorList>
            <person name="Varghese N."/>
            <person name="Submissions S."/>
        </authorList>
    </citation>
    <scope>NUCLEOTIDE SEQUENCE [LARGE SCALE GENOMIC DNA]</scope>
    <source>
        <strain evidence="3">CGMCC 1.9108</strain>
    </source>
</reference>
<dbReference type="EMBL" id="FMZV01000001">
    <property type="protein sequence ID" value="SDC01742.1"/>
    <property type="molecule type" value="Genomic_DNA"/>
</dbReference>
<dbReference type="Gene3D" id="2.130.10.10">
    <property type="entry name" value="YVTN repeat-like/Quinoprotein amine dehydrogenase"/>
    <property type="match status" value="1"/>
</dbReference>
<name>A0A1G6I5C5_9RHOB</name>
<feature type="chain" id="PRO_5011683352" evidence="1">
    <location>
        <begin position="21"/>
        <end position="359"/>
    </location>
</feature>
<dbReference type="NCBIfam" id="TIGR03907">
    <property type="entry name" value="QH_beta"/>
    <property type="match status" value="1"/>
</dbReference>
<dbReference type="STRING" id="639004.SAMN04488239_10131"/>
<dbReference type="OrthoDB" id="5345984at2"/>
<dbReference type="InterPro" id="IPR023879">
    <property type="entry name" value="QH-AmDH_bsu"/>
</dbReference>
<dbReference type="InterPro" id="IPR011044">
    <property type="entry name" value="Quino_amine_DH_bsu"/>
</dbReference>
<keyword evidence="3" id="KW-1185">Reference proteome</keyword>
<dbReference type="RefSeq" id="WP_093026696.1">
    <property type="nucleotide sequence ID" value="NZ_FMZV01000001.1"/>
</dbReference>
<organism evidence="2 3">
    <name type="scientific">Ruegeria marina</name>
    <dbReference type="NCBI Taxonomy" id="639004"/>
    <lineage>
        <taxon>Bacteria</taxon>
        <taxon>Pseudomonadati</taxon>
        <taxon>Pseudomonadota</taxon>
        <taxon>Alphaproteobacteria</taxon>
        <taxon>Rhodobacterales</taxon>
        <taxon>Roseobacteraceae</taxon>
        <taxon>Ruegeria</taxon>
    </lineage>
</organism>